<dbReference type="GO" id="GO:0006515">
    <property type="term" value="P:protein quality control for misfolded or incompletely synthesized proteins"/>
    <property type="evidence" value="ECO:0007669"/>
    <property type="project" value="TreeGrafter"/>
</dbReference>
<keyword evidence="1" id="KW-0472">Membrane</keyword>
<reference evidence="2 3" key="1">
    <citation type="submission" date="2020-05" db="EMBL/GenBank/DDBJ databases">
        <authorList>
            <person name="Casaregola S."/>
            <person name="Devillers H."/>
            <person name="Grondin C."/>
        </authorList>
    </citation>
    <scope>NUCLEOTIDE SEQUENCE [LARGE SCALE GENOMIC DNA]</scope>
    <source>
        <strain evidence="2 3">CLIB 1767</strain>
    </source>
</reference>
<dbReference type="InterPro" id="IPR040201">
    <property type="entry name" value="Mrg3-like"/>
</dbReference>
<keyword evidence="2" id="KW-0645">Protease</keyword>
<dbReference type="PANTHER" id="PTHR28142:SF1">
    <property type="entry name" value="MITOCHONDRIAL INNER MEMBRANE I-AAA PROTEASE SUPERCOMPLEX SUBUNIT MGR3-RELATED"/>
    <property type="match status" value="1"/>
</dbReference>
<dbReference type="AlphaFoldDB" id="A0A8H2VJW6"/>
<name>A0A8H2VJW6_9SACH</name>
<organism evidence="2 3">
    <name type="scientific">Maudiozyma barnettii</name>
    <dbReference type="NCBI Taxonomy" id="61262"/>
    <lineage>
        <taxon>Eukaryota</taxon>
        <taxon>Fungi</taxon>
        <taxon>Dikarya</taxon>
        <taxon>Ascomycota</taxon>
        <taxon>Saccharomycotina</taxon>
        <taxon>Saccharomycetes</taxon>
        <taxon>Saccharomycetales</taxon>
        <taxon>Saccharomycetaceae</taxon>
        <taxon>Maudiozyma</taxon>
    </lineage>
</organism>
<evidence type="ECO:0000313" key="2">
    <source>
        <dbReference type="EMBL" id="CAB4257126.1"/>
    </source>
</evidence>
<proteinExistence type="predicted"/>
<dbReference type="Proteomes" id="UP000644660">
    <property type="component" value="Unassembled WGS sequence"/>
</dbReference>
<dbReference type="GO" id="GO:0008233">
    <property type="term" value="F:peptidase activity"/>
    <property type="evidence" value="ECO:0007669"/>
    <property type="project" value="UniProtKB-KW"/>
</dbReference>
<keyword evidence="1" id="KW-1133">Transmembrane helix</keyword>
<gene>
    <name evidence="2" type="ORF">KABA2_13S03542</name>
</gene>
<dbReference type="GO" id="GO:0051787">
    <property type="term" value="F:misfolded protein binding"/>
    <property type="evidence" value="ECO:0007669"/>
    <property type="project" value="TreeGrafter"/>
</dbReference>
<feature type="transmembrane region" description="Helical" evidence="1">
    <location>
        <begin position="53"/>
        <end position="71"/>
    </location>
</feature>
<evidence type="ECO:0000313" key="3">
    <source>
        <dbReference type="Proteomes" id="UP000644660"/>
    </source>
</evidence>
<keyword evidence="2" id="KW-0378">Hydrolase</keyword>
<dbReference type="RefSeq" id="XP_041408970.1">
    <property type="nucleotide sequence ID" value="XM_041553036.1"/>
</dbReference>
<dbReference type="OrthoDB" id="10050400at2759"/>
<dbReference type="EMBL" id="CAEFZW010000013">
    <property type="protein sequence ID" value="CAB4257126.1"/>
    <property type="molecule type" value="Genomic_DNA"/>
</dbReference>
<protein>
    <submittedName>
        <fullName evidence="2">Similar to Saccharomyces cerevisiae YMR115W MGR3 Subunit of the mitochondrial (Mt) i-AAA protease supercomplex, which degrades misfolded mitochondrial proteins</fullName>
    </submittedName>
</protein>
<keyword evidence="3" id="KW-1185">Reference proteome</keyword>
<dbReference type="PANTHER" id="PTHR28142">
    <property type="entry name" value="MITOCHONDRIAL INNER MEMBRANE I-AAA PROTEASE SUPERCOMPLEX SUBUNIT MGR3-RELATED"/>
    <property type="match status" value="1"/>
</dbReference>
<accession>A0A8H2VJW6</accession>
<dbReference type="GO" id="GO:0031942">
    <property type="term" value="C:i-AAA complex"/>
    <property type="evidence" value="ECO:0007669"/>
    <property type="project" value="TreeGrafter"/>
</dbReference>
<dbReference type="GeneID" id="64860234"/>
<evidence type="ECO:0000256" key="1">
    <source>
        <dbReference type="SAM" id="Phobius"/>
    </source>
</evidence>
<sequence>MSSRIIRPVRKWSILSRVLRTRESSQLHIYNALQPFGDHIVKSSIIPAEKQQIFGYLGLGLVAIGIWWNYYPHNPYPPSVSKYLRKASWEEIKTKDYRKSILFYTDALKECIDLGYDPVDEKVTGIEIKIGEMYEKLNMKQEETDTYLKLLTKLYETINQSGDKTRDNKLLIKKDLSVLIKLIKNMEANDTVKKNILLKHINLVQEEIEISSPELDKIMKKGNETLFMNPKDKGYDSIMTNLHTFSKIFEPFKEEFIVSRDLYTDICKSSNDIDGAIYSKMITIGWMIVSDMGKEKILMSQANLGSLMYIKAGNIESLIYQLQKQGHQEKNRINIENLSKRYNNVLNMSEKYYQSVLERSSYSKISFPVGGEEDTILLQARLLSMHGLGVIKLHKGDIPSANRILMDTKALASEYNFTDFQNACDHELQTIARLSA</sequence>
<comment type="caution">
    <text evidence="2">The sequence shown here is derived from an EMBL/GenBank/DDBJ whole genome shotgun (WGS) entry which is preliminary data.</text>
</comment>
<keyword evidence="1" id="KW-0812">Transmembrane</keyword>